<evidence type="ECO:0000256" key="1">
    <source>
        <dbReference type="ARBA" id="ARBA00023002"/>
    </source>
</evidence>
<dbReference type="InterPro" id="IPR002938">
    <property type="entry name" value="FAD-bd"/>
</dbReference>
<dbReference type="KEGG" id="sdyn:Mal52_59200"/>
<keyword evidence="3" id="KW-0503">Monooxygenase</keyword>
<dbReference type="InterPro" id="IPR036188">
    <property type="entry name" value="FAD/NAD-bd_sf"/>
</dbReference>
<dbReference type="GO" id="GO:0018677">
    <property type="term" value="F:pentachlorophenol monooxygenase activity"/>
    <property type="evidence" value="ECO:0007669"/>
    <property type="project" value="UniProtKB-EC"/>
</dbReference>
<dbReference type="PRINTS" id="PR00420">
    <property type="entry name" value="RNGMNOXGNASE"/>
</dbReference>
<sequence length="411" mass="45614">MAVSPSPTLADSSGSTDSNCQCCVVGGGPAGVVLSFLLARRGVAVTLLEAHQDFDRDFRGDTLHPSTMELMDQLGLADALLELPHTKLRTVSMQTPSETITFADFNGLKSRFPFIVLMPQSEFLKFLADEAAKYPNFKLIMGANVQELIHEDGLCVGVKYRTAEGSEECRAPVTVACDGRFSKLRKLAGLTPVKTAPPMDVLWFRMPRNPDDGVDLTFRINNGHMLVMLERGDHWQLGYLIIKGSFHDVREQGLEKFRESMAALAPELVDRLETITDWKQITPLNVEASRLTQWSKPGLLLIGDAAHVMSPVGGVGINYAVQDAIETANVLSEPLLKGNVTTADLDLVRKHREFPTKVIQRFQEVIQKRIVQAGLDDSQTFHTPWFLKLPIIRNLPVRLIAFGVKRSQLKQ</sequence>
<proteinExistence type="predicted"/>
<dbReference type="SUPFAM" id="SSF51905">
    <property type="entry name" value="FAD/NAD(P)-binding domain"/>
    <property type="match status" value="1"/>
</dbReference>
<keyword evidence="1 3" id="KW-0560">Oxidoreductase</keyword>
<dbReference type="AlphaFoldDB" id="A0A517ZY36"/>
<gene>
    <name evidence="3" type="primary">pcpB_2</name>
    <name evidence="3" type="ORF">Mal52_59200</name>
</gene>
<dbReference type="Gene3D" id="3.50.50.60">
    <property type="entry name" value="FAD/NAD(P)-binding domain"/>
    <property type="match status" value="1"/>
</dbReference>
<dbReference type="EMBL" id="CP036276">
    <property type="protein sequence ID" value="QDU47390.1"/>
    <property type="molecule type" value="Genomic_DNA"/>
</dbReference>
<dbReference type="RefSeq" id="WP_145380218.1">
    <property type="nucleotide sequence ID" value="NZ_CP036276.1"/>
</dbReference>
<dbReference type="NCBIfam" id="NF004834">
    <property type="entry name" value="PRK06185.1-3"/>
    <property type="match status" value="1"/>
</dbReference>
<feature type="domain" description="FAD-binding" evidence="2">
    <location>
        <begin position="20"/>
        <end position="346"/>
    </location>
</feature>
<name>A0A517ZY36_9PLAN</name>
<keyword evidence="4" id="KW-1185">Reference proteome</keyword>
<dbReference type="Proteomes" id="UP000319383">
    <property type="component" value="Chromosome"/>
</dbReference>
<dbReference type="GO" id="GO:0071949">
    <property type="term" value="F:FAD binding"/>
    <property type="evidence" value="ECO:0007669"/>
    <property type="project" value="InterPro"/>
</dbReference>
<organism evidence="3 4">
    <name type="scientific">Symmachiella dynata</name>
    <dbReference type="NCBI Taxonomy" id="2527995"/>
    <lineage>
        <taxon>Bacteria</taxon>
        <taxon>Pseudomonadati</taxon>
        <taxon>Planctomycetota</taxon>
        <taxon>Planctomycetia</taxon>
        <taxon>Planctomycetales</taxon>
        <taxon>Planctomycetaceae</taxon>
        <taxon>Symmachiella</taxon>
    </lineage>
</organism>
<reference evidence="3 4" key="1">
    <citation type="submission" date="2019-02" db="EMBL/GenBank/DDBJ databases">
        <title>Deep-cultivation of Planctomycetes and their phenomic and genomic characterization uncovers novel biology.</title>
        <authorList>
            <person name="Wiegand S."/>
            <person name="Jogler M."/>
            <person name="Boedeker C."/>
            <person name="Pinto D."/>
            <person name="Vollmers J."/>
            <person name="Rivas-Marin E."/>
            <person name="Kohn T."/>
            <person name="Peeters S.H."/>
            <person name="Heuer A."/>
            <person name="Rast P."/>
            <person name="Oberbeckmann S."/>
            <person name="Bunk B."/>
            <person name="Jeske O."/>
            <person name="Meyerdierks A."/>
            <person name="Storesund J.E."/>
            <person name="Kallscheuer N."/>
            <person name="Luecker S."/>
            <person name="Lage O.M."/>
            <person name="Pohl T."/>
            <person name="Merkel B.J."/>
            <person name="Hornburger P."/>
            <person name="Mueller R.-W."/>
            <person name="Bruemmer F."/>
            <person name="Labrenz M."/>
            <person name="Spormann A.M."/>
            <person name="Op den Camp H."/>
            <person name="Overmann J."/>
            <person name="Amann R."/>
            <person name="Jetten M.S.M."/>
            <person name="Mascher T."/>
            <person name="Medema M.H."/>
            <person name="Devos D.P."/>
            <person name="Kaster A.-K."/>
            <person name="Ovreas L."/>
            <person name="Rohde M."/>
            <person name="Galperin M.Y."/>
            <person name="Jogler C."/>
        </authorList>
    </citation>
    <scope>NUCLEOTIDE SEQUENCE [LARGE SCALE GENOMIC DNA]</scope>
    <source>
        <strain evidence="3 4">Mal52</strain>
    </source>
</reference>
<dbReference type="PANTHER" id="PTHR43476:SF5">
    <property type="entry name" value="FAD-DEPENDENT MONOOXYGENASE"/>
    <property type="match status" value="1"/>
</dbReference>
<dbReference type="Pfam" id="PF01494">
    <property type="entry name" value="FAD_binding_3"/>
    <property type="match status" value="1"/>
</dbReference>
<accession>A0A517ZY36</accession>
<dbReference type="PANTHER" id="PTHR43476">
    <property type="entry name" value="3-(3-HYDROXY-PHENYL)PROPIONATE/3-HYDROXYCINNAMIC ACID HYDROXYLASE"/>
    <property type="match status" value="1"/>
</dbReference>
<dbReference type="EC" id="1.14.13.50" evidence="3"/>
<evidence type="ECO:0000313" key="3">
    <source>
        <dbReference type="EMBL" id="QDU47390.1"/>
    </source>
</evidence>
<dbReference type="InterPro" id="IPR050631">
    <property type="entry name" value="PheA/TfdB_FAD_monoxygenase"/>
</dbReference>
<evidence type="ECO:0000313" key="4">
    <source>
        <dbReference type="Proteomes" id="UP000319383"/>
    </source>
</evidence>
<protein>
    <submittedName>
        <fullName evidence="3">Pentachlorophenol 4-monooxygenase</fullName>
        <ecNumber evidence="3">1.14.13.50</ecNumber>
    </submittedName>
</protein>
<evidence type="ECO:0000259" key="2">
    <source>
        <dbReference type="Pfam" id="PF01494"/>
    </source>
</evidence>